<evidence type="ECO:0000313" key="2">
    <source>
        <dbReference type="Proteomes" id="UP000199203"/>
    </source>
</evidence>
<dbReference type="EMBL" id="FNBH01000005">
    <property type="protein sequence ID" value="SDG60131.1"/>
    <property type="molecule type" value="Genomic_DNA"/>
</dbReference>
<protein>
    <submittedName>
        <fullName evidence="1">Uncharacterized protein</fullName>
    </submittedName>
</protein>
<dbReference type="STRING" id="454006.SAMN05421825_3661"/>
<dbReference type="OrthoDB" id="705292at2"/>
<proteinExistence type="predicted"/>
<evidence type="ECO:0000313" key="1">
    <source>
        <dbReference type="EMBL" id="SDG60131.1"/>
    </source>
</evidence>
<gene>
    <name evidence="1" type="ORF">SAMN05421825_3661</name>
</gene>
<dbReference type="Proteomes" id="UP000199203">
    <property type="component" value="Unassembled WGS sequence"/>
</dbReference>
<reference evidence="2" key="1">
    <citation type="submission" date="2016-10" db="EMBL/GenBank/DDBJ databases">
        <authorList>
            <person name="Varghese N."/>
            <person name="Submissions S."/>
        </authorList>
    </citation>
    <scope>NUCLEOTIDE SEQUENCE [LARGE SCALE GENOMIC DNA]</scope>
    <source>
        <strain evidence="2">DSM 19684</strain>
    </source>
</reference>
<organism evidence="1 2">
    <name type="scientific">Epilithonimonas hungarica</name>
    <dbReference type="NCBI Taxonomy" id="454006"/>
    <lineage>
        <taxon>Bacteria</taxon>
        <taxon>Pseudomonadati</taxon>
        <taxon>Bacteroidota</taxon>
        <taxon>Flavobacteriia</taxon>
        <taxon>Flavobacteriales</taxon>
        <taxon>Weeksellaceae</taxon>
        <taxon>Chryseobacterium group</taxon>
        <taxon>Epilithonimonas</taxon>
    </lineage>
</organism>
<dbReference type="RefSeq" id="WP_089875011.1">
    <property type="nucleotide sequence ID" value="NZ_FNBH01000005.1"/>
</dbReference>
<name>A0A1G7VKP5_9FLAO</name>
<accession>A0A1G7VKP5</accession>
<dbReference type="AlphaFoldDB" id="A0A1G7VKP5"/>
<keyword evidence="2" id="KW-1185">Reference proteome</keyword>
<sequence length="170" mass="18373">MKRSLLSIFILIYYFGFSQVAIGKTVLESASSSIEFGSENRGLVLPWVTSESAVSGVVNGTLIFDVSDKKVKAYVNNAWKDLTIATNGSADTSLQDGLTEQTDAKVSFGTVTSTPGILVLEDTNRAMILPKVANPHLNIVSPTPGMIVYDTTKKMLAVFNGTVWTFWKAS</sequence>